<dbReference type="InterPro" id="IPR000489">
    <property type="entry name" value="Pterin-binding_dom"/>
</dbReference>
<reference evidence="2" key="1">
    <citation type="submission" date="2018-06" db="EMBL/GenBank/DDBJ databases">
        <authorList>
            <person name="Zhirakovskaya E."/>
        </authorList>
    </citation>
    <scope>NUCLEOTIDE SEQUENCE</scope>
</reference>
<name>A0A3B1C718_9ZZZZ</name>
<dbReference type="SUPFAM" id="SSF56281">
    <property type="entry name" value="Metallo-hydrolase/oxidoreductase"/>
    <property type="match status" value="1"/>
</dbReference>
<dbReference type="GO" id="GO:0042558">
    <property type="term" value="P:pteridine-containing compound metabolic process"/>
    <property type="evidence" value="ECO:0007669"/>
    <property type="project" value="InterPro"/>
</dbReference>
<dbReference type="EMBL" id="UOGD01000149">
    <property type="protein sequence ID" value="VAX19668.1"/>
    <property type="molecule type" value="Genomic_DNA"/>
</dbReference>
<feature type="non-terminal residue" evidence="2">
    <location>
        <position position="64"/>
    </location>
</feature>
<evidence type="ECO:0000259" key="1">
    <source>
        <dbReference type="PROSITE" id="PS50972"/>
    </source>
</evidence>
<accession>A0A3B1C718</accession>
<organism evidence="2">
    <name type="scientific">hydrothermal vent metagenome</name>
    <dbReference type="NCBI Taxonomy" id="652676"/>
    <lineage>
        <taxon>unclassified sequences</taxon>
        <taxon>metagenomes</taxon>
        <taxon>ecological metagenomes</taxon>
    </lineage>
</organism>
<protein>
    <recommendedName>
        <fullName evidence="1">Pterin-binding domain-containing protein</fullName>
    </recommendedName>
</protein>
<dbReference type="AlphaFoldDB" id="A0A3B1C718"/>
<gene>
    <name evidence="2" type="ORF">MNBD_IGNAVI01-824</name>
</gene>
<dbReference type="InterPro" id="IPR036866">
    <property type="entry name" value="RibonucZ/Hydroxyglut_hydro"/>
</dbReference>
<dbReference type="PROSITE" id="PS50972">
    <property type="entry name" value="PTERIN_BINDING"/>
    <property type="match status" value="1"/>
</dbReference>
<proteinExistence type="predicted"/>
<sequence length="64" mass="7222">MKIGKYELHTIESGTLMLDGGAMYGVVPKPLWERSSPADEKNRIKLVTRHLLLVSDDKKILIDT</sequence>
<feature type="domain" description="Pterin-binding" evidence="1">
    <location>
        <begin position="1"/>
        <end position="64"/>
    </location>
</feature>
<evidence type="ECO:0000313" key="2">
    <source>
        <dbReference type="EMBL" id="VAX19668.1"/>
    </source>
</evidence>
<dbReference type="Gene3D" id="3.60.15.10">
    <property type="entry name" value="Ribonuclease Z/Hydroxyacylglutathione hydrolase-like"/>
    <property type="match status" value="1"/>
</dbReference>